<evidence type="ECO:0000256" key="2">
    <source>
        <dbReference type="ARBA" id="ARBA00010792"/>
    </source>
</evidence>
<dbReference type="PANTHER" id="PTHR30353">
    <property type="entry name" value="INNER MEMBRANE PROTEIN DEDA-RELATED"/>
    <property type="match status" value="1"/>
</dbReference>
<keyword evidence="6 7" id="KW-0472">Membrane</keyword>
<feature type="transmembrane region" description="Helical" evidence="7">
    <location>
        <begin position="172"/>
        <end position="194"/>
    </location>
</feature>
<dbReference type="EMBL" id="JACHJQ010000001">
    <property type="protein sequence ID" value="MBB4904751.1"/>
    <property type="molecule type" value="Genomic_DNA"/>
</dbReference>
<dbReference type="InterPro" id="IPR057952">
    <property type="entry name" value="Rv2743c-like"/>
</dbReference>
<dbReference type="PANTHER" id="PTHR30353:SF15">
    <property type="entry name" value="INNER MEMBRANE PROTEIN YABI"/>
    <property type="match status" value="1"/>
</dbReference>
<keyword evidence="5 7" id="KW-1133">Transmembrane helix</keyword>
<accession>A0A7W7Q0V3</accession>
<reference evidence="9 10" key="1">
    <citation type="submission" date="2020-08" db="EMBL/GenBank/DDBJ databases">
        <title>Genomic Encyclopedia of Type Strains, Phase III (KMG-III): the genomes of soil and plant-associated and newly described type strains.</title>
        <authorList>
            <person name="Whitman W."/>
        </authorList>
    </citation>
    <scope>NUCLEOTIDE SEQUENCE [LARGE SCALE GENOMIC DNA]</scope>
    <source>
        <strain evidence="9 10">CECT 8960</strain>
    </source>
</reference>
<organism evidence="9 10">
    <name type="scientific">Actinophytocola algeriensis</name>
    <dbReference type="NCBI Taxonomy" id="1768010"/>
    <lineage>
        <taxon>Bacteria</taxon>
        <taxon>Bacillati</taxon>
        <taxon>Actinomycetota</taxon>
        <taxon>Actinomycetes</taxon>
        <taxon>Pseudonocardiales</taxon>
        <taxon>Pseudonocardiaceae</taxon>
    </lineage>
</organism>
<evidence type="ECO:0000256" key="6">
    <source>
        <dbReference type="ARBA" id="ARBA00023136"/>
    </source>
</evidence>
<evidence type="ECO:0000259" key="8">
    <source>
        <dbReference type="Pfam" id="PF09335"/>
    </source>
</evidence>
<comment type="caution">
    <text evidence="9">The sequence shown here is derived from an EMBL/GenBank/DDBJ whole genome shotgun (WGS) entry which is preliminary data.</text>
</comment>
<feature type="transmembrane region" description="Helical" evidence="7">
    <location>
        <begin position="56"/>
        <end position="76"/>
    </location>
</feature>
<evidence type="ECO:0000256" key="1">
    <source>
        <dbReference type="ARBA" id="ARBA00004651"/>
    </source>
</evidence>
<comment type="subcellular location">
    <subcellularLocation>
        <location evidence="1">Cell membrane</location>
        <topology evidence="1">Multi-pass membrane protein</topology>
    </subcellularLocation>
</comment>
<dbReference type="NCBIfam" id="NF047839">
    <property type="entry name" value="PspM_Rv2743c"/>
    <property type="match status" value="1"/>
</dbReference>
<evidence type="ECO:0000313" key="9">
    <source>
        <dbReference type="EMBL" id="MBB4904751.1"/>
    </source>
</evidence>
<sequence length="383" mass="39525">MTDVLEWLQALPQPALVGATGALVFAECTIGLGFIAPGEGGLLVAATTVDSVSRFLVLWAVVTVAAGIGDSIGYAIGRRFGPALRETKVIKKYGADGWDKATDILRRRGAWAVFFARFLPVVRTLTPAAAGTSGLAYRKFLPAVVAGAACWSAMHIAIGAALGEAAKKIEGVISTGGLIVVAGAVLALLITMTIRKRRKKARAEAALVVTPGDAELELADAGVVAATVSVPVVVPAPARSGLPHKNSAARVPMQRLIEAETALEELMAQLSDTNRGPSVPQDVVDDAQRTATETAQRLRTIAAKVEAVEAAVAQAPADQRAALEDGAHGLLTHFGRGLDGYRELIAAAGHLVVAGSPNPVPDELVEATDHLAGLAAAMQELSA</sequence>
<name>A0A7W7Q0V3_9PSEU</name>
<evidence type="ECO:0000256" key="4">
    <source>
        <dbReference type="ARBA" id="ARBA00022692"/>
    </source>
</evidence>
<keyword evidence="4 7" id="KW-0812">Transmembrane</keyword>
<keyword evidence="10" id="KW-1185">Reference proteome</keyword>
<evidence type="ECO:0000256" key="3">
    <source>
        <dbReference type="ARBA" id="ARBA00022475"/>
    </source>
</evidence>
<dbReference type="AlphaFoldDB" id="A0A7W7Q0V3"/>
<evidence type="ECO:0000256" key="7">
    <source>
        <dbReference type="SAM" id="Phobius"/>
    </source>
</evidence>
<feature type="transmembrane region" description="Helical" evidence="7">
    <location>
        <begin position="140"/>
        <end position="160"/>
    </location>
</feature>
<keyword evidence="3" id="KW-1003">Cell membrane</keyword>
<evidence type="ECO:0000313" key="10">
    <source>
        <dbReference type="Proteomes" id="UP000520767"/>
    </source>
</evidence>
<dbReference type="Proteomes" id="UP000520767">
    <property type="component" value="Unassembled WGS sequence"/>
</dbReference>
<gene>
    <name evidence="9" type="ORF">FHR82_000961</name>
</gene>
<dbReference type="InterPro" id="IPR032818">
    <property type="entry name" value="DedA-like"/>
</dbReference>
<dbReference type="Pfam" id="PF25587">
    <property type="entry name" value="Rv2743c"/>
    <property type="match status" value="1"/>
</dbReference>
<proteinExistence type="inferred from homology"/>
<feature type="transmembrane region" description="Helical" evidence="7">
    <location>
        <begin position="15"/>
        <end position="36"/>
    </location>
</feature>
<dbReference type="GO" id="GO:0005886">
    <property type="term" value="C:plasma membrane"/>
    <property type="evidence" value="ECO:0007669"/>
    <property type="project" value="UniProtKB-SubCell"/>
</dbReference>
<protein>
    <submittedName>
        <fullName evidence="9">Membrane protein DedA with SNARE-associated domain</fullName>
    </submittedName>
</protein>
<dbReference type="InterPro" id="IPR032816">
    <property type="entry name" value="VTT_dom"/>
</dbReference>
<dbReference type="Pfam" id="PF09335">
    <property type="entry name" value="VTT_dom"/>
    <property type="match status" value="1"/>
</dbReference>
<feature type="domain" description="VTT" evidence="8">
    <location>
        <begin position="53"/>
        <end position="160"/>
    </location>
</feature>
<evidence type="ECO:0000256" key="5">
    <source>
        <dbReference type="ARBA" id="ARBA00022989"/>
    </source>
</evidence>
<comment type="similarity">
    <text evidence="2">Belongs to the DedA family.</text>
</comment>